<reference evidence="2" key="1">
    <citation type="submission" date="2022-11" db="UniProtKB">
        <authorList>
            <consortium name="WormBaseParasite"/>
        </authorList>
    </citation>
    <scope>IDENTIFICATION</scope>
</reference>
<accession>A0AC35F7Q1</accession>
<evidence type="ECO:0000313" key="2">
    <source>
        <dbReference type="WBParaSite" id="PS1159_v2.g13982.t1"/>
    </source>
</evidence>
<name>A0AC35F7Q1_9BILA</name>
<organism evidence="1 2">
    <name type="scientific">Panagrolaimus sp. PS1159</name>
    <dbReference type="NCBI Taxonomy" id="55785"/>
    <lineage>
        <taxon>Eukaryota</taxon>
        <taxon>Metazoa</taxon>
        <taxon>Ecdysozoa</taxon>
        <taxon>Nematoda</taxon>
        <taxon>Chromadorea</taxon>
        <taxon>Rhabditida</taxon>
        <taxon>Tylenchina</taxon>
        <taxon>Panagrolaimomorpha</taxon>
        <taxon>Panagrolaimoidea</taxon>
        <taxon>Panagrolaimidae</taxon>
        <taxon>Panagrolaimus</taxon>
    </lineage>
</organism>
<proteinExistence type="predicted"/>
<protein>
    <submittedName>
        <fullName evidence="2">Peptidase A1 domain-containing protein</fullName>
    </submittedName>
</protein>
<dbReference type="WBParaSite" id="PS1159_v2.g13982.t1">
    <property type="protein sequence ID" value="PS1159_v2.g13982.t1"/>
    <property type="gene ID" value="PS1159_v2.g13982"/>
</dbReference>
<evidence type="ECO:0000313" key="1">
    <source>
        <dbReference type="Proteomes" id="UP000887580"/>
    </source>
</evidence>
<dbReference type="Proteomes" id="UP000887580">
    <property type="component" value="Unplaced"/>
</dbReference>
<sequence>MKSVIFFLIFVAFTAANVFQHDIIKVESFKTRLMKTGLWSEYSKYKEELNLPKRHPFQPVADFDDFEYMVNISIGTPKQSFLVVLDTGSSDLWIMDSTCNGTRVPCIDTSDDPNEISWMLGTPWIRSYCNVFDLGNEKIGFAKVIA</sequence>